<dbReference type="InterPro" id="IPR011545">
    <property type="entry name" value="DEAD/DEAH_box_helicase_dom"/>
</dbReference>
<sequence length="982" mass="111272">MMVTFVSQCEKSALKKTRRVLDAFANRIGDNTWQTLITEDGLLTVKKMLRKTASKSTAVSCHWIRSRARSQFLWVVGSKLKFNQQGIVPVNTTAKEIIMDVKQLKPIKGVVYANTHLQKLEYHLFAVGFVAEQLYLNFYPEKTKLANAAFISGCMHDIGKLDPSFQSWVIKPKNKTYQAEDGQHIDDTKFSFEKHPRHNEISALIFQCLSDSAKGICAIKPSIKHAIYWHHAKAFRVKERDGFDTYGKIFNKLKSNLGEKTQQLLSQHSIEMLNTVSEIDKQYRKSENSLLDKAYSKEFDDETLVNYEYTPLPAYKEYPLSESLNDYQNKILTNAHNNEVRACLITADRWVSSLSATDLSSYIKNNKLNDLVEEQLANNVAVESSLTSHIQTCLNAFPDSERSQKQSAVAKKLAEDIEHVKVLAGAAGCGKTKIALEWAGLRGAQQIIWVCPRVQICQGMFTELKASDEPYLQDATVEIFTGEFKYTNNFETPTPESEQLIADIVITTIDQLLSGVISHTKADRLLNYLSAHIVFDEFHEYINMPAFNLLFAELVISRNQLNNGSNILLVSATPNYFYLENLLNLDVDYDVVEMPSFNCKKYQFDFVRYDETKEDEANPLYQNQKLTTFTISNTATTAQKSFIHNLAKENAVLLHSKYKKSDKQQLFNSVFESFKKSGTGVFDQLRSGPIVQASLNISCDYMISEMTTAENCLQRMGRLDRFGQNDNVNRYTIVIPENVYINKGVGAVSRFLATSNSLLSSKAWYQFLVDNTDNGNKVFTIVDIYQLYKDFYQLPSAVDLIEQDSISAMKKSAMLITAKVSEPQTMIARKKQQTQRAKISNNSLRGDSRFVQMAVCNVDNQNTPAFIEEYAYTIPVDEMEKVDNLTASTELIQGYGDSTNNLLTYMVKKHHRIKGGTKPYKDFILLNDAKDPEYPVHLSYTPNDLLAVGGESARHSAAIYYAVCEKQAIGAISNKNLTYKKD</sequence>
<reference evidence="11 12" key="1">
    <citation type="submission" date="2015-06" db="EMBL/GenBank/DDBJ databases">
        <title>Genome sequence of Pseudoalteromonas aliena.</title>
        <authorList>
            <person name="Xie B.-B."/>
            <person name="Rong J.-C."/>
            <person name="Qin Q.-L."/>
            <person name="Zhang Y.-Z."/>
        </authorList>
    </citation>
    <scope>NUCLEOTIDE SEQUENCE [LARGE SCALE GENOMIC DNA]</scope>
    <source>
        <strain evidence="11 12">SW19</strain>
    </source>
</reference>
<keyword evidence="8" id="KW-0051">Antiviral defense</keyword>
<dbReference type="Gene3D" id="3.40.50.300">
    <property type="entry name" value="P-loop containing nucleotide triphosphate hydrolases"/>
    <property type="match status" value="1"/>
</dbReference>
<comment type="similarity">
    <text evidence="2">In the central section; belongs to the CRISPR-associated helicase Cas3 family.</text>
</comment>
<evidence type="ECO:0000313" key="12">
    <source>
        <dbReference type="Proteomes" id="UP000648482"/>
    </source>
</evidence>
<evidence type="ECO:0000259" key="9">
    <source>
        <dbReference type="PROSITE" id="PS51192"/>
    </source>
</evidence>
<organism evidence="11 12">
    <name type="scientific">Pseudoalteromonas aliena SW19</name>
    <dbReference type="NCBI Taxonomy" id="1314866"/>
    <lineage>
        <taxon>Bacteria</taxon>
        <taxon>Pseudomonadati</taxon>
        <taxon>Pseudomonadota</taxon>
        <taxon>Gammaproteobacteria</taxon>
        <taxon>Alteromonadales</taxon>
        <taxon>Pseudoalteromonadaceae</taxon>
        <taxon>Pseudoalteromonas</taxon>
    </lineage>
</organism>
<dbReference type="InterPro" id="IPR048823">
    <property type="entry name" value="Cas3_I-F_Cas2"/>
</dbReference>
<keyword evidence="12" id="KW-1185">Reference proteome</keyword>
<dbReference type="Pfam" id="PF00270">
    <property type="entry name" value="DEAD"/>
    <property type="match status" value="1"/>
</dbReference>
<comment type="similarity">
    <text evidence="1">In the N-terminal section; belongs to the CRISPR-associated nuclease Cas3-HD family.</text>
</comment>
<dbReference type="InterPro" id="IPR006483">
    <property type="entry name" value="CRISPR-assoc_Cas3_HD"/>
</dbReference>
<evidence type="ECO:0000256" key="3">
    <source>
        <dbReference type="ARBA" id="ARBA00022723"/>
    </source>
</evidence>
<dbReference type="Pfam" id="PF21384">
    <property type="entry name" value="Cas3_I-F_Cas2"/>
    <property type="match status" value="1"/>
</dbReference>
<keyword evidence="7" id="KW-0067">ATP-binding</keyword>
<keyword evidence="4" id="KW-0547">Nucleotide-binding</keyword>
<feature type="domain" description="Helicase ATP-binding" evidence="9">
    <location>
        <begin position="412"/>
        <end position="592"/>
    </location>
</feature>
<feature type="domain" description="HD Cas3-type" evidence="10">
    <location>
        <begin position="113"/>
        <end position="351"/>
    </location>
</feature>
<evidence type="ECO:0000256" key="1">
    <source>
        <dbReference type="ARBA" id="ARBA00006847"/>
    </source>
</evidence>
<keyword evidence="3" id="KW-0479">Metal-binding</keyword>
<dbReference type="SUPFAM" id="SSF52540">
    <property type="entry name" value="P-loop containing nucleoside triphosphate hydrolases"/>
    <property type="match status" value="1"/>
</dbReference>
<evidence type="ECO:0000256" key="8">
    <source>
        <dbReference type="ARBA" id="ARBA00023118"/>
    </source>
</evidence>
<dbReference type="SMART" id="SM00487">
    <property type="entry name" value="DEXDc"/>
    <property type="match status" value="1"/>
</dbReference>
<accession>A0ABR9DXA8</accession>
<keyword evidence="6" id="KW-0347">Helicase</keyword>
<evidence type="ECO:0000256" key="5">
    <source>
        <dbReference type="ARBA" id="ARBA00022801"/>
    </source>
</evidence>
<dbReference type="RefSeq" id="WP_193154457.1">
    <property type="nucleotide sequence ID" value="NZ_AQGU01000017.1"/>
</dbReference>
<evidence type="ECO:0000256" key="7">
    <source>
        <dbReference type="ARBA" id="ARBA00022840"/>
    </source>
</evidence>
<dbReference type="InterPro" id="IPR014001">
    <property type="entry name" value="Helicase_ATP-bd"/>
</dbReference>
<dbReference type="Pfam" id="PF18019">
    <property type="entry name" value="Cas3_HD"/>
    <property type="match status" value="1"/>
</dbReference>
<gene>
    <name evidence="11" type="ORF">PALI_a3486</name>
</gene>
<dbReference type="PROSITE" id="PS51643">
    <property type="entry name" value="HD_CAS3"/>
    <property type="match status" value="1"/>
</dbReference>
<proteinExistence type="inferred from homology"/>
<keyword evidence="5" id="KW-0378">Hydrolase</keyword>
<dbReference type="NCBIfam" id="TIGR01596">
    <property type="entry name" value="cas3_HD"/>
    <property type="match status" value="1"/>
</dbReference>
<evidence type="ECO:0000313" key="11">
    <source>
        <dbReference type="EMBL" id="MBE0357849.1"/>
    </source>
</evidence>
<dbReference type="InterPro" id="IPR027417">
    <property type="entry name" value="P-loop_NTPase"/>
</dbReference>
<evidence type="ECO:0000256" key="2">
    <source>
        <dbReference type="ARBA" id="ARBA00009046"/>
    </source>
</evidence>
<evidence type="ECO:0000259" key="10">
    <source>
        <dbReference type="PROSITE" id="PS51643"/>
    </source>
</evidence>
<protein>
    <recommendedName>
        <fullName evidence="13">CRISPR-associated endonuclease Cas3</fullName>
    </recommendedName>
</protein>
<dbReference type="Pfam" id="PF22590">
    <property type="entry name" value="Cas3-like_C_2"/>
    <property type="match status" value="1"/>
</dbReference>
<evidence type="ECO:0008006" key="13">
    <source>
        <dbReference type="Google" id="ProtNLM"/>
    </source>
</evidence>
<dbReference type="PROSITE" id="PS51192">
    <property type="entry name" value="HELICASE_ATP_BIND_1"/>
    <property type="match status" value="1"/>
</dbReference>
<comment type="caution">
    <text evidence="11">The sequence shown here is derived from an EMBL/GenBank/DDBJ whole genome shotgun (WGS) entry which is preliminary data.</text>
</comment>
<evidence type="ECO:0000256" key="6">
    <source>
        <dbReference type="ARBA" id="ARBA00022806"/>
    </source>
</evidence>
<dbReference type="Proteomes" id="UP000648482">
    <property type="component" value="Unassembled WGS sequence"/>
</dbReference>
<evidence type="ECO:0000256" key="4">
    <source>
        <dbReference type="ARBA" id="ARBA00022741"/>
    </source>
</evidence>
<dbReference type="InterPro" id="IPR054712">
    <property type="entry name" value="Cas3-like_dom"/>
</dbReference>
<name>A0ABR9DXA8_9GAMM</name>
<dbReference type="InterPro" id="IPR038257">
    <property type="entry name" value="CRISPR-assoc_Cas3_HD_sf"/>
</dbReference>
<dbReference type="EMBL" id="AQGU01000017">
    <property type="protein sequence ID" value="MBE0357849.1"/>
    <property type="molecule type" value="Genomic_DNA"/>
</dbReference>
<dbReference type="Gene3D" id="1.10.3210.30">
    <property type="match status" value="1"/>
</dbReference>